<dbReference type="Proteomes" id="UP000308652">
    <property type="component" value="Unassembled WGS sequence"/>
</dbReference>
<keyword evidence="3" id="KW-1185">Reference proteome</keyword>
<dbReference type="InterPro" id="IPR010856">
    <property type="entry name" value="Gig2-like"/>
</dbReference>
<dbReference type="InterPro" id="IPR027443">
    <property type="entry name" value="IPNS-like_sf"/>
</dbReference>
<dbReference type="AlphaFoldDB" id="A0A5C3MI84"/>
<evidence type="ECO:0000256" key="1">
    <source>
        <dbReference type="SAM" id="MobiDB-lite"/>
    </source>
</evidence>
<protein>
    <recommendedName>
        <fullName evidence="4">DUF1479-domain-containing protein</fullName>
    </recommendedName>
</protein>
<proteinExistence type="predicted"/>
<dbReference type="OrthoDB" id="8249012at2759"/>
<evidence type="ECO:0000313" key="3">
    <source>
        <dbReference type="Proteomes" id="UP000308652"/>
    </source>
</evidence>
<evidence type="ECO:0000313" key="2">
    <source>
        <dbReference type="EMBL" id="TFK45112.1"/>
    </source>
</evidence>
<feature type="region of interest" description="Disordered" evidence="1">
    <location>
        <begin position="1"/>
        <end position="21"/>
    </location>
</feature>
<dbReference type="STRING" id="68775.A0A5C3MI84"/>
<dbReference type="PANTHER" id="PTHR30613:SF1">
    <property type="entry name" value="DUF1479 DOMAIN PROTEIN (AFU_ORTHOLOGUE AFUA_5G09280)"/>
    <property type="match status" value="1"/>
</dbReference>
<organism evidence="2 3">
    <name type="scientific">Crucibulum laeve</name>
    <dbReference type="NCBI Taxonomy" id="68775"/>
    <lineage>
        <taxon>Eukaryota</taxon>
        <taxon>Fungi</taxon>
        <taxon>Dikarya</taxon>
        <taxon>Basidiomycota</taxon>
        <taxon>Agaricomycotina</taxon>
        <taxon>Agaricomycetes</taxon>
        <taxon>Agaricomycetidae</taxon>
        <taxon>Agaricales</taxon>
        <taxon>Agaricineae</taxon>
        <taxon>Nidulariaceae</taxon>
        <taxon>Crucibulum</taxon>
    </lineage>
</organism>
<name>A0A5C3MI84_9AGAR</name>
<gene>
    <name evidence="2" type="ORF">BDQ12DRAFT_695360</name>
</gene>
<accession>A0A5C3MI84</accession>
<reference evidence="2 3" key="1">
    <citation type="journal article" date="2019" name="Nat. Ecol. Evol.">
        <title>Megaphylogeny resolves global patterns of mushroom evolution.</title>
        <authorList>
            <person name="Varga T."/>
            <person name="Krizsan K."/>
            <person name="Foldi C."/>
            <person name="Dima B."/>
            <person name="Sanchez-Garcia M."/>
            <person name="Sanchez-Ramirez S."/>
            <person name="Szollosi G.J."/>
            <person name="Szarkandi J.G."/>
            <person name="Papp V."/>
            <person name="Albert L."/>
            <person name="Andreopoulos W."/>
            <person name="Angelini C."/>
            <person name="Antonin V."/>
            <person name="Barry K.W."/>
            <person name="Bougher N.L."/>
            <person name="Buchanan P."/>
            <person name="Buyck B."/>
            <person name="Bense V."/>
            <person name="Catcheside P."/>
            <person name="Chovatia M."/>
            <person name="Cooper J."/>
            <person name="Damon W."/>
            <person name="Desjardin D."/>
            <person name="Finy P."/>
            <person name="Geml J."/>
            <person name="Haridas S."/>
            <person name="Hughes K."/>
            <person name="Justo A."/>
            <person name="Karasinski D."/>
            <person name="Kautmanova I."/>
            <person name="Kiss B."/>
            <person name="Kocsube S."/>
            <person name="Kotiranta H."/>
            <person name="LaButti K.M."/>
            <person name="Lechner B.E."/>
            <person name="Liimatainen K."/>
            <person name="Lipzen A."/>
            <person name="Lukacs Z."/>
            <person name="Mihaltcheva S."/>
            <person name="Morgado L.N."/>
            <person name="Niskanen T."/>
            <person name="Noordeloos M.E."/>
            <person name="Ohm R.A."/>
            <person name="Ortiz-Santana B."/>
            <person name="Ovrebo C."/>
            <person name="Racz N."/>
            <person name="Riley R."/>
            <person name="Savchenko A."/>
            <person name="Shiryaev A."/>
            <person name="Soop K."/>
            <person name="Spirin V."/>
            <person name="Szebenyi C."/>
            <person name="Tomsovsky M."/>
            <person name="Tulloss R.E."/>
            <person name="Uehling J."/>
            <person name="Grigoriev I.V."/>
            <person name="Vagvolgyi C."/>
            <person name="Papp T."/>
            <person name="Martin F.M."/>
            <person name="Miettinen O."/>
            <person name="Hibbett D.S."/>
            <person name="Nagy L.G."/>
        </authorList>
    </citation>
    <scope>NUCLEOTIDE SEQUENCE [LARGE SCALE GENOMIC DNA]</scope>
    <source>
        <strain evidence="2 3">CBS 166.37</strain>
    </source>
</reference>
<dbReference type="Pfam" id="PF07350">
    <property type="entry name" value="Gig2-like"/>
    <property type="match status" value="1"/>
</dbReference>
<dbReference type="Gene3D" id="2.60.120.330">
    <property type="entry name" value="B-lactam Antibiotic, Isopenicillin N Synthase, Chain"/>
    <property type="match status" value="1"/>
</dbReference>
<sequence length="472" mass="52498">MAKRGMMSASPAPATRRLPKEEGSIADIFTSLTDEEHNALPERFSDLKKEMWKDSLVESWREVLKELETTVEEVATRGSDMVPRISYSDIQKGLSKDQINEIKKTGTIVITGAIPQDEALAWKQSIRDYALANADRVKGFPPENIQVFELYNTKAQTLARTHPGLINTHKFLLSLWHTSDPNTPISLRTPISYYDRLRIRQPGDAKFTLGPHIDGGALERWEDPGFRGVFGKILEGGSNWRKHDPYDASKRIGVIQDLYNASNQCSIFRPWQGWTSLSSTGPGEGTLKVLPMLNLASAYIILRPFFRPTAGSSLAFNDWKLDLESTAFPGSSPRKTQELNERTHPHLCLGRTMASIPRVEPGDQVYWHCDGVHAVEGHHGGKGDSSVLYIPAVPLTQHNAAYLRDQRDNFLVGLPAPDFPGGEGESKFVGRATLDDIKTPEGRKMLGFVPFDPATDGPNRAFVVEVNRTLGL</sequence>
<dbReference type="PANTHER" id="PTHR30613">
    <property type="entry name" value="UNCHARACTERIZED PROTEIN YBIU-RELATED"/>
    <property type="match status" value="1"/>
</dbReference>
<dbReference type="SUPFAM" id="SSF51197">
    <property type="entry name" value="Clavaminate synthase-like"/>
    <property type="match status" value="1"/>
</dbReference>
<dbReference type="EMBL" id="ML213590">
    <property type="protein sequence ID" value="TFK45112.1"/>
    <property type="molecule type" value="Genomic_DNA"/>
</dbReference>
<evidence type="ECO:0008006" key="4">
    <source>
        <dbReference type="Google" id="ProtNLM"/>
    </source>
</evidence>